<keyword evidence="3 6" id="KW-0554">One-carbon metabolism</keyword>
<dbReference type="GO" id="GO:0004372">
    <property type="term" value="F:glycine hydroxymethyltransferase activity"/>
    <property type="evidence" value="ECO:0007669"/>
    <property type="project" value="UniProtKB-UniRule"/>
</dbReference>
<dbReference type="InterPro" id="IPR015421">
    <property type="entry name" value="PyrdxlP-dep_Trfase_major"/>
</dbReference>
<sequence length="430" mass="47518">MASKVFKLIAEEAHRQKYELEMIPSENYVSENVLKALGSILTNKYSEGFPHTRYYGGNEIIDKIEIYAADLAKKLFKVPLAFIQPYSGSPANMAITMAVCEPGDVVMGLSLSSGGHLTHGAKFSFSSIFYKAVNYEVRGDDWRIDFNQLEELAKKHKPKLIWAGTTAYPYKLDYKKFRKIADMVGATLVADCSHITGLIVGGIHESPVSYVDIVMTTTHKTLRGPRGALILVTERGLKKDPEIKTKIQRAIIPGIQGGPHNHQTAAIAVSLEEALKPSFKKYAAQIAKNAEVLAKELGTVSETHLILLGLTDYGYGLGYQAQYALEEAGITINKNTIPGEPASPFYPSGIRLGTPALTTRGMKGKDMVKIAGWIKRALEEIRGLDLPKEQEKRKDFLRKAKLKLKGNKNLKQIRKEVEIFAGKFPVPGVK</sequence>
<dbReference type="InterPro" id="IPR001085">
    <property type="entry name" value="Ser_HO-MeTrfase"/>
</dbReference>
<dbReference type="UniPathway" id="UPA00288">
    <property type="reaction ID" value="UER01023"/>
</dbReference>
<comment type="pathway">
    <text evidence="6">One-carbon metabolism; tetrahydrofolate interconversion.</text>
</comment>
<dbReference type="Gene3D" id="3.40.640.10">
    <property type="entry name" value="Type I PLP-dependent aspartate aminotransferase-like (Major domain)"/>
    <property type="match status" value="1"/>
</dbReference>
<evidence type="ECO:0000313" key="9">
    <source>
        <dbReference type="EMBL" id="OGE26777.1"/>
    </source>
</evidence>
<reference evidence="9 10" key="1">
    <citation type="journal article" date="2016" name="Nat. Commun.">
        <title>Thousands of microbial genomes shed light on interconnected biogeochemical processes in an aquifer system.</title>
        <authorList>
            <person name="Anantharaman K."/>
            <person name="Brown C.T."/>
            <person name="Hug L.A."/>
            <person name="Sharon I."/>
            <person name="Castelle C.J."/>
            <person name="Probst A.J."/>
            <person name="Thomas B.C."/>
            <person name="Singh A."/>
            <person name="Wilkins M.J."/>
            <person name="Karaoz U."/>
            <person name="Brodie E.L."/>
            <person name="Williams K.H."/>
            <person name="Hubbard S.S."/>
            <person name="Banfield J.F."/>
        </authorList>
    </citation>
    <scope>NUCLEOTIDE SEQUENCE [LARGE SCALE GENOMIC DNA]</scope>
</reference>
<comment type="subcellular location">
    <subcellularLocation>
        <location evidence="6">Cytoplasm</location>
    </subcellularLocation>
</comment>
<comment type="cofactor">
    <cofactor evidence="1 6 7">
        <name>pyridoxal 5'-phosphate</name>
        <dbReference type="ChEBI" id="CHEBI:597326"/>
    </cofactor>
</comment>
<dbReference type="SUPFAM" id="SSF53383">
    <property type="entry name" value="PLP-dependent transferases"/>
    <property type="match status" value="1"/>
</dbReference>
<gene>
    <name evidence="6" type="primary">glyA</name>
    <name evidence="9" type="ORF">A3C26_03230</name>
</gene>
<dbReference type="PANTHER" id="PTHR11680:SF35">
    <property type="entry name" value="SERINE HYDROXYMETHYLTRANSFERASE 1"/>
    <property type="match status" value="1"/>
</dbReference>
<dbReference type="Gene3D" id="3.90.1150.10">
    <property type="entry name" value="Aspartate Aminotransferase, domain 1"/>
    <property type="match status" value="1"/>
</dbReference>
<feature type="site" description="Plays an important role in substrate specificity" evidence="6">
    <location>
        <position position="219"/>
    </location>
</feature>
<feature type="binding site" evidence="6">
    <location>
        <position position="111"/>
    </location>
    <ligand>
        <name>(6S)-5,6,7,8-tetrahydrofolate</name>
        <dbReference type="ChEBI" id="CHEBI:57453"/>
    </ligand>
</feature>
<evidence type="ECO:0000256" key="5">
    <source>
        <dbReference type="ARBA" id="ARBA00022898"/>
    </source>
</evidence>
<feature type="domain" description="Serine hydroxymethyltransferase-like" evidence="8">
    <location>
        <begin position="4"/>
        <end position="374"/>
    </location>
</feature>
<keyword evidence="4 6" id="KW-0808">Transferase</keyword>
<comment type="subunit">
    <text evidence="6">Homodimer.</text>
</comment>
<dbReference type="GO" id="GO:0005737">
    <property type="term" value="C:cytoplasm"/>
    <property type="evidence" value="ECO:0007669"/>
    <property type="project" value="UniProtKB-SubCell"/>
</dbReference>
<keyword evidence="5 6" id="KW-0663">Pyridoxal phosphate</keyword>
<evidence type="ECO:0000256" key="3">
    <source>
        <dbReference type="ARBA" id="ARBA00022563"/>
    </source>
</evidence>
<keyword evidence="6" id="KW-0963">Cytoplasm</keyword>
<dbReference type="HAMAP" id="MF_00051">
    <property type="entry name" value="SHMT"/>
    <property type="match status" value="1"/>
</dbReference>
<dbReference type="AlphaFoldDB" id="A0A1F5JDQ0"/>
<evidence type="ECO:0000256" key="1">
    <source>
        <dbReference type="ARBA" id="ARBA00001933"/>
    </source>
</evidence>
<evidence type="ECO:0000256" key="7">
    <source>
        <dbReference type="PIRSR" id="PIRSR000412-50"/>
    </source>
</evidence>
<dbReference type="InterPro" id="IPR015422">
    <property type="entry name" value="PyrdxlP-dep_Trfase_small"/>
</dbReference>
<feature type="modified residue" description="N6-(pyridoxal phosphate)lysine" evidence="6 7">
    <location>
        <position position="220"/>
    </location>
</feature>
<evidence type="ECO:0000313" key="10">
    <source>
        <dbReference type="Proteomes" id="UP000177042"/>
    </source>
</evidence>
<dbReference type="InterPro" id="IPR019798">
    <property type="entry name" value="Ser_HO-MeTrfase_PLP_BS"/>
</dbReference>
<dbReference type="PIRSF" id="PIRSF000412">
    <property type="entry name" value="SHMT"/>
    <property type="match status" value="1"/>
</dbReference>
<dbReference type="NCBIfam" id="NF000586">
    <property type="entry name" value="PRK00011.1"/>
    <property type="match status" value="1"/>
</dbReference>
<proteinExistence type="inferred from homology"/>
<evidence type="ECO:0000256" key="4">
    <source>
        <dbReference type="ARBA" id="ARBA00022679"/>
    </source>
</evidence>
<comment type="pathway">
    <text evidence="6">Amino-acid biosynthesis; glycine biosynthesis; glycine from L-serine: step 1/1.</text>
</comment>
<protein>
    <recommendedName>
        <fullName evidence="6">Serine hydroxymethyltransferase</fullName>
        <shortName evidence="6">SHMT</shortName>
        <shortName evidence="6">Serine methylase</shortName>
        <ecNumber evidence="6">2.1.2.1</ecNumber>
    </recommendedName>
</protein>
<dbReference type="GO" id="GO:0019264">
    <property type="term" value="P:glycine biosynthetic process from serine"/>
    <property type="evidence" value="ECO:0007669"/>
    <property type="project" value="UniProtKB-UniRule"/>
</dbReference>
<comment type="caution">
    <text evidence="9">The sequence shown here is derived from an EMBL/GenBank/DDBJ whole genome shotgun (WGS) entry which is preliminary data.</text>
</comment>
<feature type="binding site" evidence="6">
    <location>
        <begin position="343"/>
        <end position="345"/>
    </location>
    <ligand>
        <name>(6S)-5,6,7,8-tetrahydrofolate</name>
        <dbReference type="ChEBI" id="CHEBI:57453"/>
    </ligand>
</feature>
<dbReference type="InterPro" id="IPR015424">
    <property type="entry name" value="PyrdxlP-dep_Trfase"/>
</dbReference>
<evidence type="ECO:0000256" key="6">
    <source>
        <dbReference type="HAMAP-Rule" id="MF_00051"/>
    </source>
</evidence>
<dbReference type="GO" id="GO:0035999">
    <property type="term" value="P:tetrahydrofolate interconversion"/>
    <property type="evidence" value="ECO:0007669"/>
    <property type="project" value="UniProtKB-UniRule"/>
</dbReference>
<comment type="similarity">
    <text evidence="2 6">Belongs to the SHMT family.</text>
</comment>
<dbReference type="PROSITE" id="PS00096">
    <property type="entry name" value="SHMT"/>
    <property type="match status" value="1"/>
</dbReference>
<name>A0A1F5JDQ0_9BACT</name>
<dbReference type="EMBL" id="MFCX01000003">
    <property type="protein sequence ID" value="OGE26777.1"/>
    <property type="molecule type" value="Genomic_DNA"/>
</dbReference>
<comment type="function">
    <text evidence="6">Catalyzes the reversible interconversion of serine and glycine with tetrahydrofolate (THF) serving as the one-carbon carrier. This reaction serves as the major source of one-carbon groups required for the biosynthesis of purines, thymidylate, methionine, and other important biomolecules. Also exhibits THF-independent aldolase activity toward beta-hydroxyamino acids, producing glycine and aldehydes, via a retro-aldol mechanism.</text>
</comment>
<dbReference type="InterPro" id="IPR039429">
    <property type="entry name" value="SHMT-like_dom"/>
</dbReference>
<dbReference type="GO" id="GO:0030170">
    <property type="term" value="F:pyridoxal phosphate binding"/>
    <property type="evidence" value="ECO:0007669"/>
    <property type="project" value="UniProtKB-UniRule"/>
</dbReference>
<dbReference type="UniPathway" id="UPA00193"/>
<dbReference type="CDD" id="cd00378">
    <property type="entry name" value="SHMT"/>
    <property type="match status" value="1"/>
</dbReference>
<dbReference type="EC" id="2.1.2.1" evidence="6"/>
<dbReference type="InterPro" id="IPR049943">
    <property type="entry name" value="Ser_HO-MeTrfase-like"/>
</dbReference>
<comment type="caution">
    <text evidence="6">Lacks conserved residue(s) required for the propagation of feature annotation.</text>
</comment>
<keyword evidence="6" id="KW-0028">Amino-acid biosynthesis</keyword>
<feature type="binding site" evidence="6">
    <location>
        <begin position="115"/>
        <end position="117"/>
    </location>
    <ligand>
        <name>(6S)-5,6,7,8-tetrahydrofolate</name>
        <dbReference type="ChEBI" id="CHEBI:57453"/>
    </ligand>
</feature>
<organism evidence="9 10">
    <name type="scientific">Candidatus Daviesbacteria bacterium RIFCSPHIGHO2_02_FULL_39_12</name>
    <dbReference type="NCBI Taxonomy" id="1797770"/>
    <lineage>
        <taxon>Bacteria</taxon>
        <taxon>Candidatus Daviesiibacteriota</taxon>
    </lineage>
</organism>
<accession>A0A1F5JDQ0</accession>
<dbReference type="Pfam" id="PF00464">
    <property type="entry name" value="SHMT"/>
    <property type="match status" value="1"/>
</dbReference>
<evidence type="ECO:0000259" key="8">
    <source>
        <dbReference type="Pfam" id="PF00464"/>
    </source>
</evidence>
<evidence type="ECO:0000256" key="2">
    <source>
        <dbReference type="ARBA" id="ARBA00006376"/>
    </source>
</evidence>
<comment type="catalytic activity">
    <reaction evidence="6">
        <text>(6R)-5,10-methylene-5,6,7,8-tetrahydrofolate + glycine + H2O = (6S)-5,6,7,8-tetrahydrofolate + L-serine</text>
        <dbReference type="Rhea" id="RHEA:15481"/>
        <dbReference type="ChEBI" id="CHEBI:15377"/>
        <dbReference type="ChEBI" id="CHEBI:15636"/>
        <dbReference type="ChEBI" id="CHEBI:33384"/>
        <dbReference type="ChEBI" id="CHEBI:57305"/>
        <dbReference type="ChEBI" id="CHEBI:57453"/>
        <dbReference type="EC" id="2.1.2.1"/>
    </reaction>
</comment>
<dbReference type="Proteomes" id="UP000177042">
    <property type="component" value="Unassembled WGS sequence"/>
</dbReference>
<dbReference type="PANTHER" id="PTHR11680">
    <property type="entry name" value="SERINE HYDROXYMETHYLTRANSFERASE"/>
    <property type="match status" value="1"/>
</dbReference>